<gene>
    <name evidence="1" type="ORF">VNE69_03118</name>
</gene>
<name>A0AAX4JAI0_9MICR</name>
<protein>
    <submittedName>
        <fullName evidence="1">Universal Stress protein</fullName>
    </submittedName>
</protein>
<sequence>MKSVTIIIDNINQDFSHNRNTPEWELIMSADKVVLIYIETQRWFPINDPQTICASINSLNSKKGIERRNIIALLKSLEFAVKINNKKAEVIKLILLGDEKYKITKCVSQLKTDLIIVFLPKKRNIFERIFSKTNGTLLVEELGIPVLTLKQAI</sequence>
<accession>A0AAX4JAI0</accession>
<keyword evidence="2" id="KW-1185">Reference proteome</keyword>
<dbReference type="GeneID" id="90540714"/>
<dbReference type="Proteomes" id="UP001334084">
    <property type="component" value="Chromosome 3"/>
</dbReference>
<dbReference type="AlphaFoldDB" id="A0AAX4JAI0"/>
<reference evidence="1" key="1">
    <citation type="journal article" date="2024" name="BMC Genomics">
        <title>Functional annotation of a divergent genome using sequence and structure-based similarity.</title>
        <authorList>
            <person name="Svedberg D."/>
            <person name="Winiger R.R."/>
            <person name="Berg A."/>
            <person name="Sharma H."/>
            <person name="Tellgren-Roth C."/>
            <person name="Debrunner-Vossbrinck B.A."/>
            <person name="Vossbrinck C.R."/>
            <person name="Barandun J."/>
        </authorList>
    </citation>
    <scope>NUCLEOTIDE SEQUENCE</scope>
    <source>
        <strain evidence="1">Illinois isolate</strain>
    </source>
</reference>
<dbReference type="KEGG" id="vnx:VNE69_03118"/>
<proteinExistence type="predicted"/>
<dbReference type="EMBL" id="CP142728">
    <property type="protein sequence ID" value="WUR02897.1"/>
    <property type="molecule type" value="Genomic_DNA"/>
</dbReference>
<organism evidence="1 2">
    <name type="scientific">Vairimorpha necatrix</name>
    <dbReference type="NCBI Taxonomy" id="6039"/>
    <lineage>
        <taxon>Eukaryota</taxon>
        <taxon>Fungi</taxon>
        <taxon>Fungi incertae sedis</taxon>
        <taxon>Microsporidia</taxon>
        <taxon>Nosematidae</taxon>
        <taxon>Vairimorpha</taxon>
    </lineage>
</organism>
<evidence type="ECO:0000313" key="1">
    <source>
        <dbReference type="EMBL" id="WUR02897.1"/>
    </source>
</evidence>
<dbReference type="RefSeq" id="XP_065329042.1">
    <property type="nucleotide sequence ID" value="XM_065472970.1"/>
</dbReference>
<evidence type="ECO:0000313" key="2">
    <source>
        <dbReference type="Proteomes" id="UP001334084"/>
    </source>
</evidence>